<evidence type="ECO:0000256" key="2">
    <source>
        <dbReference type="ARBA" id="ARBA00022490"/>
    </source>
</evidence>
<feature type="domain" description="OmpR/PhoB-type" evidence="15">
    <location>
        <begin position="125"/>
        <end position="223"/>
    </location>
</feature>
<dbReference type="Gene3D" id="1.10.10.10">
    <property type="entry name" value="Winged helix-like DNA-binding domain superfamily/Winged helix DNA-binding domain"/>
    <property type="match status" value="1"/>
</dbReference>
<gene>
    <name evidence="16" type="ORF">A7K91_11560</name>
</gene>
<dbReference type="InterPro" id="IPR001789">
    <property type="entry name" value="Sig_transdc_resp-reg_receiver"/>
</dbReference>
<evidence type="ECO:0000259" key="15">
    <source>
        <dbReference type="PROSITE" id="PS51755"/>
    </source>
</evidence>
<dbReference type="PANTHER" id="PTHR48111">
    <property type="entry name" value="REGULATOR OF RPOS"/>
    <property type="match status" value="1"/>
</dbReference>
<dbReference type="PROSITE" id="PS50110">
    <property type="entry name" value="RESPONSE_REGULATORY"/>
    <property type="match status" value="1"/>
</dbReference>
<dbReference type="SUPFAM" id="SSF52172">
    <property type="entry name" value="CheY-like"/>
    <property type="match status" value="1"/>
</dbReference>
<dbReference type="Gene3D" id="6.10.250.690">
    <property type="match status" value="1"/>
</dbReference>
<dbReference type="GO" id="GO:0006355">
    <property type="term" value="P:regulation of DNA-templated transcription"/>
    <property type="evidence" value="ECO:0007669"/>
    <property type="project" value="InterPro"/>
</dbReference>
<evidence type="ECO:0000313" key="16">
    <source>
        <dbReference type="EMBL" id="OBR64165.1"/>
    </source>
</evidence>
<dbReference type="Proteomes" id="UP000092024">
    <property type="component" value="Unassembled WGS sequence"/>
</dbReference>
<dbReference type="SMART" id="SM00862">
    <property type="entry name" value="Trans_reg_C"/>
    <property type="match status" value="1"/>
</dbReference>
<dbReference type="InterPro" id="IPR036388">
    <property type="entry name" value="WH-like_DNA-bd_sf"/>
</dbReference>
<dbReference type="OrthoDB" id="2654674at2"/>
<dbReference type="GO" id="GO:0032993">
    <property type="term" value="C:protein-DNA complex"/>
    <property type="evidence" value="ECO:0007669"/>
    <property type="project" value="TreeGrafter"/>
</dbReference>
<dbReference type="Pfam" id="PF00072">
    <property type="entry name" value="Response_reg"/>
    <property type="match status" value="1"/>
</dbReference>
<keyword evidence="4" id="KW-0902">Two-component regulatory system</keyword>
<evidence type="ECO:0000256" key="5">
    <source>
        <dbReference type="ARBA" id="ARBA00023015"/>
    </source>
</evidence>
<dbReference type="FunFam" id="3.40.50.2300:FF:000001">
    <property type="entry name" value="DNA-binding response regulator PhoB"/>
    <property type="match status" value="1"/>
</dbReference>
<evidence type="ECO:0000256" key="1">
    <source>
        <dbReference type="ARBA" id="ARBA00004496"/>
    </source>
</evidence>
<evidence type="ECO:0000256" key="9">
    <source>
        <dbReference type="ARBA" id="ARBA00023163"/>
    </source>
</evidence>
<reference evidence="16 17" key="1">
    <citation type="submission" date="2016-05" db="EMBL/GenBank/DDBJ databases">
        <title>Paenibacillus oryzae. sp. nov., isolated from the rice root.</title>
        <authorList>
            <person name="Zhang J."/>
            <person name="Zhang X."/>
        </authorList>
    </citation>
    <scope>NUCLEOTIDE SEQUENCE [LARGE SCALE GENOMIC DNA]</scope>
    <source>
        <strain evidence="16 17">1DrF-4</strain>
    </source>
</reference>
<keyword evidence="3 12" id="KW-0597">Phosphoprotein</keyword>
<comment type="subcellular location">
    <subcellularLocation>
        <location evidence="1">Cytoplasm</location>
    </subcellularLocation>
</comment>
<dbReference type="SMART" id="SM00448">
    <property type="entry name" value="REC"/>
    <property type="match status" value="1"/>
</dbReference>
<protein>
    <recommendedName>
        <fullName evidence="11">Heme response regulator HssR</fullName>
    </recommendedName>
</protein>
<evidence type="ECO:0000256" key="4">
    <source>
        <dbReference type="ARBA" id="ARBA00023012"/>
    </source>
</evidence>
<dbReference type="CDD" id="cd00383">
    <property type="entry name" value="trans_reg_C"/>
    <property type="match status" value="1"/>
</dbReference>
<dbReference type="InterPro" id="IPR016032">
    <property type="entry name" value="Sig_transdc_resp-reg_C-effctor"/>
</dbReference>
<keyword evidence="9" id="KW-0804">Transcription</keyword>
<keyword evidence="7 13" id="KW-0238">DNA-binding</keyword>
<sequence length="227" mass="26407">MASVMLVDDDPDILELMHAQLSNEGFQTIKAGHGKEAIRLLRKHKADLVVLDVMMPVMDGWDLCKYLKEEFPNIPVLMVTAKREINQKIKAFGLGTDDYMVKPFEPYELVLRVRVLLKRYRIEASMQLQLEDFVLDRHTFEIIKDERRLALPLKEFELLFKLAGSPGKIFTRNELIHLIWGPQFLGDERTVDVHIKRLRERLAEMEAPFAIATKRGLGYRLEMVDKC</sequence>
<dbReference type="GO" id="GO:0005829">
    <property type="term" value="C:cytosol"/>
    <property type="evidence" value="ECO:0007669"/>
    <property type="project" value="TreeGrafter"/>
</dbReference>
<evidence type="ECO:0000256" key="13">
    <source>
        <dbReference type="PROSITE-ProRule" id="PRU01091"/>
    </source>
</evidence>
<feature type="domain" description="Response regulatory" evidence="14">
    <location>
        <begin position="3"/>
        <end position="117"/>
    </location>
</feature>
<comment type="caution">
    <text evidence="16">The sequence shown here is derived from an EMBL/GenBank/DDBJ whole genome shotgun (WGS) entry which is preliminary data.</text>
</comment>
<feature type="modified residue" description="4-aspartylphosphate" evidence="12">
    <location>
        <position position="52"/>
    </location>
</feature>
<evidence type="ECO:0000256" key="6">
    <source>
        <dbReference type="ARBA" id="ARBA00023026"/>
    </source>
</evidence>
<keyword evidence="5" id="KW-0805">Transcription regulation</keyword>
<dbReference type="Gene3D" id="3.40.50.2300">
    <property type="match status" value="1"/>
</dbReference>
<keyword evidence="8" id="KW-0010">Activator</keyword>
<dbReference type="Pfam" id="PF00486">
    <property type="entry name" value="Trans_reg_C"/>
    <property type="match status" value="1"/>
</dbReference>
<accession>A0A1A5YFJ2</accession>
<evidence type="ECO:0000313" key="17">
    <source>
        <dbReference type="Proteomes" id="UP000092024"/>
    </source>
</evidence>
<evidence type="ECO:0000256" key="8">
    <source>
        <dbReference type="ARBA" id="ARBA00023159"/>
    </source>
</evidence>
<evidence type="ECO:0000259" key="14">
    <source>
        <dbReference type="PROSITE" id="PS50110"/>
    </source>
</evidence>
<evidence type="ECO:0000256" key="7">
    <source>
        <dbReference type="ARBA" id="ARBA00023125"/>
    </source>
</evidence>
<evidence type="ECO:0000256" key="3">
    <source>
        <dbReference type="ARBA" id="ARBA00022553"/>
    </source>
</evidence>
<dbReference type="GO" id="GO:0000976">
    <property type="term" value="F:transcription cis-regulatory region binding"/>
    <property type="evidence" value="ECO:0007669"/>
    <property type="project" value="TreeGrafter"/>
</dbReference>
<comment type="function">
    <text evidence="10">Member of the two-component regulatory system HssS/HssR involved in intracellular heme homeostasis and tempering of staphylococcal virulence. Phosphorylated HssR binds to a direct repeat sequence within hrtAB promoter and activates the expression of hrtAB, an efflux pump, in response to extracellular heme, hemin, hemoglobin or blood.</text>
</comment>
<proteinExistence type="predicted"/>
<dbReference type="AlphaFoldDB" id="A0A1A5YFJ2"/>
<organism evidence="16 17">
    <name type="scientific">Paenibacillus oryzae</name>
    <dbReference type="NCBI Taxonomy" id="1844972"/>
    <lineage>
        <taxon>Bacteria</taxon>
        <taxon>Bacillati</taxon>
        <taxon>Bacillota</taxon>
        <taxon>Bacilli</taxon>
        <taxon>Bacillales</taxon>
        <taxon>Paenibacillaceae</taxon>
        <taxon>Paenibacillus</taxon>
    </lineage>
</organism>
<dbReference type="CDD" id="cd17574">
    <property type="entry name" value="REC_OmpR"/>
    <property type="match status" value="1"/>
</dbReference>
<evidence type="ECO:0000256" key="11">
    <source>
        <dbReference type="ARBA" id="ARBA00039976"/>
    </source>
</evidence>
<dbReference type="PROSITE" id="PS51755">
    <property type="entry name" value="OMPR_PHOB"/>
    <property type="match status" value="1"/>
</dbReference>
<dbReference type="STRING" id="1844972.A7K91_11560"/>
<dbReference type="GO" id="GO:0000156">
    <property type="term" value="F:phosphorelay response regulator activity"/>
    <property type="evidence" value="ECO:0007669"/>
    <property type="project" value="TreeGrafter"/>
</dbReference>
<evidence type="ECO:0000256" key="10">
    <source>
        <dbReference type="ARBA" id="ARBA00037471"/>
    </source>
</evidence>
<dbReference type="SUPFAM" id="SSF46894">
    <property type="entry name" value="C-terminal effector domain of the bipartite response regulators"/>
    <property type="match status" value="1"/>
</dbReference>
<feature type="DNA-binding region" description="OmpR/PhoB-type" evidence="13">
    <location>
        <begin position="125"/>
        <end position="223"/>
    </location>
</feature>
<dbReference type="EMBL" id="LYPA01000065">
    <property type="protein sequence ID" value="OBR64165.1"/>
    <property type="molecule type" value="Genomic_DNA"/>
</dbReference>
<dbReference type="InterPro" id="IPR011006">
    <property type="entry name" value="CheY-like_superfamily"/>
</dbReference>
<dbReference type="RefSeq" id="WP_068684562.1">
    <property type="nucleotide sequence ID" value="NZ_LYPA01000065.1"/>
</dbReference>
<dbReference type="PANTHER" id="PTHR48111:SF49">
    <property type="entry name" value="HEME RESPONSE REGULATOR HSSR"/>
    <property type="match status" value="1"/>
</dbReference>
<name>A0A1A5YFJ2_9BACL</name>
<evidence type="ECO:0000256" key="12">
    <source>
        <dbReference type="PROSITE-ProRule" id="PRU00169"/>
    </source>
</evidence>
<keyword evidence="2" id="KW-0963">Cytoplasm</keyword>
<keyword evidence="17" id="KW-1185">Reference proteome</keyword>
<dbReference type="InterPro" id="IPR039420">
    <property type="entry name" value="WalR-like"/>
</dbReference>
<keyword evidence="6" id="KW-0843">Virulence</keyword>
<dbReference type="InterPro" id="IPR001867">
    <property type="entry name" value="OmpR/PhoB-type_DNA-bd"/>
</dbReference>